<sequence length="167" mass="19106">MEGVMAKTTALAVANYILDRAKEEGIPIRQLKLQKILYFCYAWYAGNKGEELFSEDVEAWQFGPVVREVYLEFKDCGSTPITHKATELDWETLDFKEPEIPTGLAEELRPVWDEYKAKSDAWLVEATHAPNEPWGILVKKIGQADKRQIPFSLIQQVYAKKVERIGA</sequence>
<dbReference type="Proteomes" id="UP000298216">
    <property type="component" value="Unassembled WGS sequence"/>
</dbReference>
<organism evidence="2 3">
    <name type="scientific">Brevundimonas intermedia</name>
    <dbReference type="NCBI Taxonomy" id="74315"/>
    <lineage>
        <taxon>Bacteria</taxon>
        <taxon>Pseudomonadati</taxon>
        <taxon>Pseudomonadota</taxon>
        <taxon>Alphaproteobacteria</taxon>
        <taxon>Caulobacterales</taxon>
        <taxon>Caulobacteraceae</taxon>
        <taxon>Brevundimonas</taxon>
    </lineage>
</organism>
<name>A0A4Y9RT99_9CAUL</name>
<keyword evidence="3" id="KW-1185">Reference proteome</keyword>
<reference evidence="2 3" key="1">
    <citation type="submission" date="2019-03" db="EMBL/GenBank/DDBJ databases">
        <title>Draft genome of Brevundimonas sp. a heavy metal resistant soil bacteria.</title>
        <authorList>
            <person name="Soto J."/>
        </authorList>
    </citation>
    <scope>NUCLEOTIDE SEQUENCE [LARGE SCALE GENOMIC DNA]</scope>
    <source>
        <strain evidence="2 3">B-10</strain>
    </source>
</reference>
<dbReference type="InterPro" id="IPR025272">
    <property type="entry name" value="SocA_Panacea"/>
</dbReference>
<dbReference type="OrthoDB" id="9799173at2"/>
<comment type="caution">
    <text evidence="2">The sequence shown here is derived from an EMBL/GenBank/DDBJ whole genome shotgun (WGS) entry which is preliminary data.</text>
</comment>
<dbReference type="EMBL" id="SPVH01000006">
    <property type="protein sequence ID" value="TFW12122.1"/>
    <property type="molecule type" value="Genomic_DNA"/>
</dbReference>
<dbReference type="Pfam" id="PF13274">
    <property type="entry name" value="SocA_Panacea"/>
    <property type="match status" value="1"/>
</dbReference>
<dbReference type="AlphaFoldDB" id="A0A4Y9RT99"/>
<protein>
    <submittedName>
        <fullName evidence="2">DUF4065 domain-containing protein</fullName>
    </submittedName>
</protein>
<accession>A0A4Y9RT99</accession>
<feature type="domain" description="Antitoxin SocA-like Panacea" evidence="1">
    <location>
        <begin position="33"/>
        <end position="134"/>
    </location>
</feature>
<evidence type="ECO:0000313" key="3">
    <source>
        <dbReference type="Proteomes" id="UP000298216"/>
    </source>
</evidence>
<evidence type="ECO:0000313" key="2">
    <source>
        <dbReference type="EMBL" id="TFW12122.1"/>
    </source>
</evidence>
<proteinExistence type="predicted"/>
<gene>
    <name evidence="2" type="ORF">EGY25_08715</name>
</gene>
<evidence type="ECO:0000259" key="1">
    <source>
        <dbReference type="Pfam" id="PF13274"/>
    </source>
</evidence>